<protein>
    <submittedName>
        <fullName evidence="1">Uncharacterized protein</fullName>
    </submittedName>
</protein>
<keyword evidence="2" id="KW-1185">Reference proteome</keyword>
<reference evidence="1" key="1">
    <citation type="submission" date="2020-05" db="EMBL/GenBank/DDBJ databases">
        <title>Large-scale comparative analyses of tick genomes elucidate their genetic diversity and vector capacities.</title>
        <authorList>
            <person name="Jia N."/>
            <person name="Wang J."/>
            <person name="Shi W."/>
            <person name="Du L."/>
            <person name="Sun Y."/>
            <person name="Zhan W."/>
            <person name="Jiang J."/>
            <person name="Wang Q."/>
            <person name="Zhang B."/>
            <person name="Ji P."/>
            <person name="Sakyi L.B."/>
            <person name="Cui X."/>
            <person name="Yuan T."/>
            <person name="Jiang B."/>
            <person name="Yang W."/>
            <person name="Lam T.T.-Y."/>
            <person name="Chang Q."/>
            <person name="Ding S."/>
            <person name="Wang X."/>
            <person name="Zhu J."/>
            <person name="Ruan X."/>
            <person name="Zhao L."/>
            <person name="Wei J."/>
            <person name="Que T."/>
            <person name="Du C."/>
            <person name="Cheng J."/>
            <person name="Dai P."/>
            <person name="Han X."/>
            <person name="Huang E."/>
            <person name="Gao Y."/>
            <person name="Liu J."/>
            <person name="Shao H."/>
            <person name="Ye R."/>
            <person name="Li L."/>
            <person name="Wei W."/>
            <person name="Wang X."/>
            <person name="Wang C."/>
            <person name="Yang T."/>
            <person name="Huo Q."/>
            <person name="Li W."/>
            <person name="Guo W."/>
            <person name="Chen H."/>
            <person name="Zhou L."/>
            <person name="Ni X."/>
            <person name="Tian J."/>
            <person name="Zhou Y."/>
            <person name="Sheng Y."/>
            <person name="Liu T."/>
            <person name="Pan Y."/>
            <person name="Xia L."/>
            <person name="Li J."/>
            <person name="Zhao F."/>
            <person name="Cao W."/>
        </authorList>
    </citation>
    <scope>NUCLEOTIDE SEQUENCE</scope>
    <source>
        <strain evidence="1">Hyas-2018</strain>
    </source>
</reference>
<dbReference type="EMBL" id="CM023488">
    <property type="protein sequence ID" value="KAH6923685.1"/>
    <property type="molecule type" value="Genomic_DNA"/>
</dbReference>
<dbReference type="Proteomes" id="UP000821845">
    <property type="component" value="Chromosome 8"/>
</dbReference>
<accession>A0ACB7RMQ1</accession>
<gene>
    <name evidence="1" type="ORF">HPB50_005147</name>
</gene>
<organism evidence="1 2">
    <name type="scientific">Hyalomma asiaticum</name>
    <name type="common">Tick</name>
    <dbReference type="NCBI Taxonomy" id="266040"/>
    <lineage>
        <taxon>Eukaryota</taxon>
        <taxon>Metazoa</taxon>
        <taxon>Ecdysozoa</taxon>
        <taxon>Arthropoda</taxon>
        <taxon>Chelicerata</taxon>
        <taxon>Arachnida</taxon>
        <taxon>Acari</taxon>
        <taxon>Parasitiformes</taxon>
        <taxon>Ixodida</taxon>
        <taxon>Ixodoidea</taxon>
        <taxon>Ixodidae</taxon>
        <taxon>Hyalomminae</taxon>
        <taxon>Hyalomma</taxon>
    </lineage>
</organism>
<evidence type="ECO:0000313" key="1">
    <source>
        <dbReference type="EMBL" id="KAH6923685.1"/>
    </source>
</evidence>
<proteinExistence type="predicted"/>
<evidence type="ECO:0000313" key="2">
    <source>
        <dbReference type="Proteomes" id="UP000821845"/>
    </source>
</evidence>
<sequence>MLVALNVAYICGFSVIVVTMSSANAKLAATANGDSWAYQLLGDLFYTCPLLRLGHELSIGEGNQVFGYVFDHRASFALVNDTTGSARFTDLDFVFGLPLDGSRAATAQEQDLSRRMIEMWSTFARTGYA</sequence>
<name>A0ACB7RMQ1_HYAAI</name>
<comment type="caution">
    <text evidence="1">The sequence shown here is derived from an EMBL/GenBank/DDBJ whole genome shotgun (WGS) entry which is preliminary data.</text>
</comment>